<dbReference type="PANTHER" id="PTHR43037">
    <property type="entry name" value="UNNAMED PRODUCT-RELATED"/>
    <property type="match status" value="1"/>
</dbReference>
<dbReference type="HOGENOM" id="CLU_870766_0_0_7"/>
<evidence type="ECO:0000256" key="2">
    <source>
        <dbReference type="SAM" id="SignalP"/>
    </source>
</evidence>
<dbReference type="InterPro" id="IPR050955">
    <property type="entry name" value="Plant_Biomass_Hydrol_Est"/>
</dbReference>
<dbReference type="STRING" id="1121448.DGI_0369"/>
<gene>
    <name evidence="3" type="ORF">DGI_0369</name>
</gene>
<dbReference type="Proteomes" id="UP000016587">
    <property type="component" value="Chromosome"/>
</dbReference>
<reference evidence="4" key="2">
    <citation type="submission" date="2013-07" db="EMBL/GenBank/DDBJ databases">
        <authorList>
            <person name="Morais-Silva F.O."/>
            <person name="Rezende A.M."/>
            <person name="Pimentel C."/>
            <person name="Resende D.M."/>
            <person name="Santos C.I."/>
            <person name="Clemente C."/>
            <person name="de Oliveira L.M."/>
            <person name="da Silva S.M."/>
            <person name="Costa D.A."/>
            <person name="Varela-Raposo A."/>
            <person name="Horacio E.C.A."/>
            <person name="Matos M."/>
            <person name="Flores O."/>
            <person name="Ruiz J.C."/>
            <person name="Rodrigues-Pousada C."/>
        </authorList>
    </citation>
    <scope>NUCLEOTIDE SEQUENCE [LARGE SCALE GENOMIC DNA]</scope>
    <source>
        <strain evidence="4">ATCC 19364 / DSM 1382 / NCIMB 9332 / VKM B-1759</strain>
    </source>
</reference>
<organism evidence="3 4">
    <name type="scientific">Megalodesulfovibrio gigas (strain ATCC 19364 / DSM 1382 / NCIMB 9332 / VKM B-1759)</name>
    <name type="common">Desulfovibrio gigas</name>
    <dbReference type="NCBI Taxonomy" id="1121448"/>
    <lineage>
        <taxon>Bacteria</taxon>
        <taxon>Pseudomonadati</taxon>
        <taxon>Thermodesulfobacteriota</taxon>
        <taxon>Desulfovibrionia</taxon>
        <taxon>Desulfovibrionales</taxon>
        <taxon>Desulfovibrionaceae</taxon>
        <taxon>Megalodesulfovibrio</taxon>
    </lineage>
</organism>
<dbReference type="PROSITE" id="PS51257">
    <property type="entry name" value="PROKAR_LIPOPROTEIN"/>
    <property type="match status" value="1"/>
</dbReference>
<reference evidence="3 4" key="1">
    <citation type="journal article" date="2013" name="J. Bacteriol.">
        <title>Roles of HynAB and Ech, the only two hydrogenases found in the model sulfate reducer Desulfovibrio gigas.</title>
        <authorList>
            <person name="Morais-Silva F.O."/>
            <person name="Santos C.I."/>
            <person name="Rodrigues R."/>
            <person name="Pereira I.A."/>
            <person name="Rodrigues-Pousada C."/>
        </authorList>
    </citation>
    <scope>NUCLEOTIDE SEQUENCE [LARGE SCALE GENOMIC DNA]</scope>
    <source>
        <strain evidence="4">ATCC 19364 / DSM 1382 / NCIMB 9332 / VKM B-1759</strain>
    </source>
</reference>
<feature type="chain" id="PRO_5013220779" evidence="2">
    <location>
        <begin position="16"/>
        <end position="319"/>
    </location>
</feature>
<accession>T2G6S4</accession>
<dbReference type="AlphaFoldDB" id="T2G6S4"/>
<keyword evidence="4" id="KW-1185">Reference proteome</keyword>
<dbReference type="PANTHER" id="PTHR43037:SF1">
    <property type="entry name" value="BLL1128 PROTEIN"/>
    <property type="match status" value="1"/>
</dbReference>
<feature type="signal peptide" evidence="2">
    <location>
        <begin position="1"/>
        <end position="15"/>
    </location>
</feature>
<dbReference type="KEGG" id="dgg:DGI_0369"/>
<evidence type="ECO:0000313" key="3">
    <source>
        <dbReference type="EMBL" id="AGW12290.1"/>
    </source>
</evidence>
<dbReference type="RefSeq" id="WP_021758909.1">
    <property type="nucleotide sequence ID" value="NC_022444.1"/>
</dbReference>
<dbReference type="PATRIC" id="fig|1121448.10.peg.370"/>
<dbReference type="InterPro" id="IPR029058">
    <property type="entry name" value="AB_hydrolase_fold"/>
</dbReference>
<evidence type="ECO:0000313" key="4">
    <source>
        <dbReference type="Proteomes" id="UP000016587"/>
    </source>
</evidence>
<keyword evidence="1 2" id="KW-0732">Signal</keyword>
<evidence type="ECO:0000256" key="1">
    <source>
        <dbReference type="ARBA" id="ARBA00022729"/>
    </source>
</evidence>
<dbReference type="eggNOG" id="COG3509">
    <property type="taxonomic scope" value="Bacteria"/>
</dbReference>
<dbReference type="Gene3D" id="3.40.50.1820">
    <property type="entry name" value="alpha/beta hydrolase"/>
    <property type="match status" value="1"/>
</dbReference>
<dbReference type="EMBL" id="CP006585">
    <property type="protein sequence ID" value="AGW12290.1"/>
    <property type="molecule type" value="Genomic_DNA"/>
</dbReference>
<dbReference type="OrthoDB" id="9767239at2"/>
<sequence length="319" mass="33441">MRYSLFMILALCLLAACPGCKSGKARTGRGAAAPAQSQAQVTQLSDDVSLPARPVLFEPPPKLARERAALIFLHDAGSSPQQAARSLGLEAAARDAGVLLAIPQGSGPAGALAWNAGSCCGEAQATQTPDAAWLVSLIRVLPGKFGVDPARIYLAGKGAGGMMAYRMACEHADLLAGVAVVGASLDAPGCVPAKALPVLHVHGMEDRRHPYFGGQAPEPLGEGLRTMNSAIRSAMFWARSNRCATQYTRFTQGDAIWERFEHCAAGADVTLLSLSATAGRGGDPYAGYPVGFKILEYFGLTKKWDTGKKNSIDAMPGMR</sequence>
<dbReference type="SUPFAM" id="SSF53474">
    <property type="entry name" value="alpha/beta-Hydrolases"/>
    <property type="match status" value="1"/>
</dbReference>
<name>T2G6S4_MEGG1</name>
<proteinExistence type="predicted"/>
<protein>
    <submittedName>
        <fullName evidence="3">Putative poly (3-hydroxybutyrate) depolymerase protein</fullName>
    </submittedName>
</protein>